<keyword evidence="3 6" id="KW-1133">Transmembrane helix</keyword>
<comment type="subcellular location">
    <subcellularLocation>
        <location evidence="1">Membrane</location>
        <topology evidence="1">Multi-pass membrane protein</topology>
    </subcellularLocation>
</comment>
<accession>A0AAN7WT57</accession>
<name>A0AAN7WT57_9SACH</name>
<dbReference type="InterPro" id="IPR049452">
    <property type="entry name" value="Anoctamin_TM"/>
</dbReference>
<feature type="transmembrane region" description="Helical" evidence="6">
    <location>
        <begin position="161"/>
        <end position="180"/>
    </location>
</feature>
<gene>
    <name evidence="8" type="ORF">RI543_000217</name>
</gene>
<feature type="compositionally biased region" description="Polar residues" evidence="5">
    <location>
        <begin position="896"/>
        <end position="907"/>
    </location>
</feature>
<dbReference type="PANTHER" id="PTHR12308:SF73">
    <property type="entry name" value="ANOCTAMIN"/>
    <property type="match status" value="1"/>
</dbReference>
<dbReference type="GO" id="GO:0005254">
    <property type="term" value="F:chloride channel activity"/>
    <property type="evidence" value="ECO:0007669"/>
    <property type="project" value="TreeGrafter"/>
</dbReference>
<dbReference type="AlphaFoldDB" id="A0AAN7WT57"/>
<feature type="region of interest" description="Disordered" evidence="5">
    <location>
        <begin position="646"/>
        <end position="694"/>
    </location>
</feature>
<evidence type="ECO:0000313" key="9">
    <source>
        <dbReference type="Proteomes" id="UP001306508"/>
    </source>
</evidence>
<evidence type="ECO:0000256" key="2">
    <source>
        <dbReference type="ARBA" id="ARBA00022692"/>
    </source>
</evidence>
<feature type="transmembrane region" description="Helical" evidence="6">
    <location>
        <begin position="219"/>
        <end position="241"/>
    </location>
</feature>
<evidence type="ECO:0000256" key="3">
    <source>
        <dbReference type="ARBA" id="ARBA00022989"/>
    </source>
</evidence>
<feature type="region of interest" description="Disordered" evidence="5">
    <location>
        <begin position="600"/>
        <end position="620"/>
    </location>
</feature>
<keyword evidence="4 6" id="KW-0472">Membrane</keyword>
<dbReference type="GO" id="GO:0032541">
    <property type="term" value="C:cortical endoplasmic reticulum"/>
    <property type="evidence" value="ECO:0007669"/>
    <property type="project" value="TreeGrafter"/>
</dbReference>
<feature type="transmembrane region" description="Helical" evidence="6">
    <location>
        <begin position="356"/>
        <end position="378"/>
    </location>
</feature>
<evidence type="ECO:0000313" key="8">
    <source>
        <dbReference type="EMBL" id="KAK5782287.1"/>
    </source>
</evidence>
<evidence type="ECO:0000256" key="4">
    <source>
        <dbReference type="ARBA" id="ARBA00023136"/>
    </source>
</evidence>
<protein>
    <recommendedName>
        <fullName evidence="7">Anoctamin transmembrane domain-containing protein</fullName>
    </recommendedName>
</protein>
<evidence type="ECO:0000256" key="6">
    <source>
        <dbReference type="SAM" id="Phobius"/>
    </source>
</evidence>
<evidence type="ECO:0000256" key="1">
    <source>
        <dbReference type="ARBA" id="ARBA00004141"/>
    </source>
</evidence>
<reference evidence="9" key="1">
    <citation type="submission" date="2023-07" db="EMBL/GenBank/DDBJ databases">
        <title>A draft genome of Kazachstania heterogenica Y-27499.</title>
        <authorList>
            <person name="Donic C."/>
            <person name="Kralova J.S."/>
            <person name="Fidel L."/>
            <person name="Ben-Dor S."/>
            <person name="Jung S."/>
        </authorList>
    </citation>
    <scope>NUCLEOTIDE SEQUENCE [LARGE SCALE GENOMIC DNA]</scope>
    <source>
        <strain evidence="9">Y27499</strain>
    </source>
</reference>
<feature type="transmembrane region" description="Helical" evidence="6">
    <location>
        <begin position="499"/>
        <end position="518"/>
    </location>
</feature>
<organism evidence="8 9">
    <name type="scientific">Arxiozyma heterogenica</name>
    <dbReference type="NCBI Taxonomy" id="278026"/>
    <lineage>
        <taxon>Eukaryota</taxon>
        <taxon>Fungi</taxon>
        <taxon>Dikarya</taxon>
        <taxon>Ascomycota</taxon>
        <taxon>Saccharomycotina</taxon>
        <taxon>Saccharomycetes</taxon>
        <taxon>Saccharomycetales</taxon>
        <taxon>Saccharomycetaceae</taxon>
        <taxon>Arxiozyma</taxon>
    </lineage>
</organism>
<keyword evidence="2 6" id="KW-0812">Transmembrane</keyword>
<feature type="transmembrane region" description="Helical" evidence="6">
    <location>
        <begin position="253"/>
        <end position="272"/>
    </location>
</feature>
<feature type="domain" description="Anoctamin transmembrane" evidence="7">
    <location>
        <begin position="120"/>
        <end position="576"/>
    </location>
</feature>
<dbReference type="InterPro" id="IPR007632">
    <property type="entry name" value="Anoctamin"/>
</dbReference>
<feature type="compositionally biased region" description="Basic and acidic residues" evidence="5">
    <location>
        <begin position="843"/>
        <end position="853"/>
    </location>
</feature>
<proteinExistence type="predicted"/>
<feature type="transmembrane region" description="Helical" evidence="6">
    <location>
        <begin position="548"/>
        <end position="567"/>
    </location>
</feature>
<evidence type="ECO:0000256" key="5">
    <source>
        <dbReference type="SAM" id="MobiDB-lite"/>
    </source>
</evidence>
<comment type="caution">
    <text evidence="8">The sequence shown here is derived from an EMBL/GenBank/DDBJ whole genome shotgun (WGS) entry which is preliminary data.</text>
</comment>
<dbReference type="EMBL" id="JAWIZZ010000006">
    <property type="protein sequence ID" value="KAK5782287.1"/>
    <property type="molecule type" value="Genomic_DNA"/>
</dbReference>
<dbReference type="Proteomes" id="UP001306508">
    <property type="component" value="Unassembled WGS sequence"/>
</dbReference>
<feature type="compositionally biased region" description="Basic residues" evidence="5">
    <location>
        <begin position="917"/>
        <end position="931"/>
    </location>
</feature>
<dbReference type="PANTHER" id="PTHR12308">
    <property type="entry name" value="ANOCTAMIN"/>
    <property type="match status" value="1"/>
</dbReference>
<sequence>MGDMERLNPNYVIVLSNEDKSKDDIKLLLKPYGLVTINTPGNDKDTCYVFTRIDTVEAYIEVESTLQNLKCIIDHFPLFDNEHSKSWDSLYAQLNPNKFAFPTPNPYQLKLIAEISKNPKLSCYFEFFSYYNNNYLKKLSIIGSFFWLISSKSSPYEFNRYYTFISIGYSLFFLSSWLYAERDLLLSSLTQYSISSSNIASRSKDSTTVFVKKLLSVPIIIFFALALIIFQLLCFTIEIYITQIYPGRYQSILSLFPTVLLSVYVPIFTLIYDKFFVRFFVNFENSSNPQKSTLQKKFVLLFLTNYMPLLITLFLYLPFGHLFTEERIIALSTLGLPINTNALYLSVNTRRHQKQFFYFIFTNQIICYVITYVVPVMLNKLVNKKNKSNSADNVTELTIKNEYPTDYRYWKRANTFHVKTTGPFNVAEGFQKLILQFGFIAMFSTIWPLAPLLVFCINQIVFKTDLWKCFKNSRPAVLPINVETTINKVALDMSPWDDILKFVTWISVIVCGTITFMYEYSHLPGIGHVTQLEKRDHWYNYNPLSKSWSSILLFAVVLEHACIFVFFMSKKYFQEYQDTPMKQSEFFYGLVPEVSLDSKKSNDEYKHNSNEINEKRTDTEIEKINSMQPEQGVEQLSKENVEYRQRNNASQIENQDDVARSSLEEHSSNIVDTKDDDKISKTEASNYDDGSFPSENGTIIDPSVVYCNNFALSDSIVAGATLPPIIPTSKNYHLRFDENGNQISPNPSMDSGMVHNTPTITSIDKGTIVDVAPIEKVKKSTDEKTAVVAVSEITSPMVPPVISVEDKTESATVPAKKKAINDSTGIIVSKEKPSNNALKLSPKKNDIEKDVAVDQKSSAASTHSKHKSLMSAASHKLNKTRKSISTSATHHHDHPSANNNISVNKLKQNNESDDKTKKKKKKKGLFGKLKV</sequence>
<feature type="transmembrane region" description="Helical" evidence="6">
    <location>
        <begin position="433"/>
        <end position="457"/>
    </location>
</feature>
<feature type="region of interest" description="Disordered" evidence="5">
    <location>
        <begin position="833"/>
        <end position="931"/>
    </location>
</feature>
<feature type="compositionally biased region" description="Basic and acidic residues" evidence="5">
    <location>
        <begin position="657"/>
        <end position="681"/>
    </location>
</feature>
<keyword evidence="9" id="KW-1185">Reference proteome</keyword>
<dbReference type="Pfam" id="PF04547">
    <property type="entry name" value="Anoctamin"/>
    <property type="match status" value="1"/>
</dbReference>
<dbReference type="GO" id="GO:0016020">
    <property type="term" value="C:membrane"/>
    <property type="evidence" value="ECO:0007669"/>
    <property type="project" value="UniProtKB-SubCell"/>
</dbReference>
<evidence type="ECO:0000259" key="7">
    <source>
        <dbReference type="Pfam" id="PF04547"/>
    </source>
</evidence>
<feature type="transmembrane region" description="Helical" evidence="6">
    <location>
        <begin position="298"/>
        <end position="317"/>
    </location>
</feature>